<evidence type="ECO:0008006" key="4">
    <source>
        <dbReference type="Google" id="ProtNLM"/>
    </source>
</evidence>
<dbReference type="STRING" id="742727.HMPREF9447_05284"/>
<protein>
    <recommendedName>
        <fullName evidence="4">Alpha-galactosidase</fullName>
    </recommendedName>
</protein>
<dbReference type="PATRIC" id="fig|742727.4.peg.5400"/>
<dbReference type="PROSITE" id="PS51257">
    <property type="entry name" value="PROKAR_LIPOPROTEIN"/>
    <property type="match status" value="1"/>
</dbReference>
<reference evidence="2 3" key="1">
    <citation type="submission" date="2012-09" db="EMBL/GenBank/DDBJ databases">
        <title>The Genome Sequence of Bacteroides oleiciplenus YIT 12058.</title>
        <authorList>
            <consortium name="The Broad Institute Genome Sequencing Platform"/>
            <person name="Earl A."/>
            <person name="Ward D."/>
            <person name="Feldgarden M."/>
            <person name="Gevers D."/>
            <person name="Morotomi M."/>
            <person name="Walker B."/>
            <person name="Young S.K."/>
            <person name="Zeng Q."/>
            <person name="Gargeya S."/>
            <person name="Fitzgerald M."/>
            <person name="Haas B."/>
            <person name="Abouelleil A."/>
            <person name="Alvarado L."/>
            <person name="Arachchi H.M."/>
            <person name="Berlin A.M."/>
            <person name="Chapman S.B."/>
            <person name="Goldberg J."/>
            <person name="Griggs A."/>
            <person name="Gujja S."/>
            <person name="Hansen M."/>
            <person name="Howarth C."/>
            <person name="Imamovic A."/>
            <person name="Larimer J."/>
            <person name="McCowen C."/>
            <person name="Montmayeur A."/>
            <person name="Murphy C."/>
            <person name="Neiman D."/>
            <person name="Pearson M."/>
            <person name="Priest M."/>
            <person name="Roberts A."/>
            <person name="Saif S."/>
            <person name="Shea T."/>
            <person name="Sisk P."/>
            <person name="Sykes S."/>
            <person name="Wortman J."/>
            <person name="Nusbaum C."/>
            <person name="Birren B."/>
        </authorList>
    </citation>
    <scope>NUCLEOTIDE SEQUENCE [LARGE SCALE GENOMIC DNA]</scope>
    <source>
        <strain evidence="2 3">YIT 12058</strain>
    </source>
</reference>
<sequence>MKYDLFICNILITSFCLLTSCKGGLDKIDLRNSADSGVIRITLTEQLPDSTGVLCTYRVMLPDYLKGIYSAQDSFYDYWQVNGNRVLPWFFTPETLTDLFVQPAYGVDDNLYPQFKNIGFRGKTRFVSRHGCFLQLMLCDGRYLSVLPLAGPDVVAWFYVNEEGELELQVANYGTEPVTAECPVIAWALGENLNESAYQLFDNLRRDTAYAKTFRLRYEKCFPEMFQYLGWCTWEEYKKDISAELLFTEIRKLKQVPLPVRYAIIDDGHLSFRTSDVDRSKGVLSSFSPNDKFPEGFRELLKMREPERLRWMGVWHNFNGYWGGFSVDNDFDADVNNCLRTIERTGYVLPKNDMASIRRVYSAFLGRSADDGFDFLKLDWQAANLYMQRFSENGARGAFNTSRVVDNIAHERFNDAVINCMAMNNVVLQNTYNVNVTRTSIDYKLNNLFMAKEHLRQSYGNALYMCPTVWGDHDMFHSSDDVCGRIMALSKALSGGPVYLSDAPERIAPQMVWPLCYQDGSLLRPLAPATVLQRTAFDCPLTSRTAYMVSAPLENDAAAVVAYNLTADSCRVEGKVCVEDYELTGTLLQPYMGRWKVPEEGLYLYDYTNKEGCRLVADFTFSIDGFADRYFLLLPIHEGWAVVGNTDKYLSPVTVSNINYGSDRLSLTLHESGSIDFWISGGTPYSDEAELSALGNGLWRATSKSAEENLQITIYKK</sequence>
<keyword evidence="1" id="KW-0119">Carbohydrate metabolism</keyword>
<evidence type="ECO:0000313" key="3">
    <source>
        <dbReference type="Proteomes" id="UP000009872"/>
    </source>
</evidence>
<dbReference type="SUPFAM" id="SSF51445">
    <property type="entry name" value="(Trans)glycosidases"/>
    <property type="match status" value="1"/>
</dbReference>
<proteinExistence type="predicted"/>
<dbReference type="PANTHER" id="PTHR31268:SF32">
    <property type="entry name" value="GALACTINOL--SUCROSE GALACTOSYLTRANSFERASE 2-RELATED"/>
    <property type="match status" value="1"/>
</dbReference>
<dbReference type="AlphaFoldDB" id="K9EFB1"/>
<name>K9EFB1_9BACE</name>
<dbReference type="OrthoDB" id="9758822at2"/>
<dbReference type="PANTHER" id="PTHR31268">
    <property type="match status" value="1"/>
</dbReference>
<evidence type="ECO:0000313" key="2">
    <source>
        <dbReference type="EMBL" id="EKU87825.1"/>
    </source>
</evidence>
<dbReference type="InterPro" id="IPR008811">
    <property type="entry name" value="Glycosyl_hydrolases_36"/>
</dbReference>
<comment type="caution">
    <text evidence="2">The sequence shown here is derived from an EMBL/GenBank/DDBJ whole genome shotgun (WGS) entry which is preliminary data.</text>
</comment>
<dbReference type="RefSeq" id="WP_009132649.1">
    <property type="nucleotide sequence ID" value="NZ_JH992946.1"/>
</dbReference>
<dbReference type="InterPro" id="IPR013785">
    <property type="entry name" value="Aldolase_TIM"/>
</dbReference>
<dbReference type="Proteomes" id="UP000009872">
    <property type="component" value="Unassembled WGS sequence"/>
</dbReference>
<accession>K9EFB1</accession>
<dbReference type="eggNOG" id="COG3345">
    <property type="taxonomic scope" value="Bacteria"/>
</dbReference>
<dbReference type="Pfam" id="PF05691">
    <property type="entry name" value="Raffinose_syn"/>
    <property type="match status" value="1"/>
</dbReference>
<dbReference type="Gene3D" id="3.20.20.70">
    <property type="entry name" value="Aldolase class I"/>
    <property type="match status" value="1"/>
</dbReference>
<keyword evidence="3" id="KW-1185">Reference proteome</keyword>
<dbReference type="EMBL" id="ADLF01000024">
    <property type="protein sequence ID" value="EKU87825.1"/>
    <property type="molecule type" value="Genomic_DNA"/>
</dbReference>
<dbReference type="HOGENOM" id="CLU_398313_0_0_10"/>
<evidence type="ECO:0000256" key="1">
    <source>
        <dbReference type="ARBA" id="ARBA00023277"/>
    </source>
</evidence>
<dbReference type="InterPro" id="IPR017853">
    <property type="entry name" value="GH"/>
</dbReference>
<organism evidence="2 3">
    <name type="scientific">Bacteroides oleiciplenus YIT 12058</name>
    <dbReference type="NCBI Taxonomy" id="742727"/>
    <lineage>
        <taxon>Bacteria</taxon>
        <taxon>Pseudomonadati</taxon>
        <taxon>Bacteroidota</taxon>
        <taxon>Bacteroidia</taxon>
        <taxon>Bacteroidales</taxon>
        <taxon>Bacteroidaceae</taxon>
        <taxon>Bacteroides</taxon>
    </lineage>
</organism>
<gene>
    <name evidence="2" type="ORF">HMPREF9447_05284</name>
</gene>